<evidence type="ECO:0000313" key="16">
    <source>
        <dbReference type="EMBL" id="RRB11289.1"/>
    </source>
</evidence>
<keyword evidence="13" id="KW-0175">Coiled coil</keyword>
<dbReference type="PROSITE" id="PS50109">
    <property type="entry name" value="HIS_KIN"/>
    <property type="match status" value="1"/>
</dbReference>
<evidence type="ECO:0000256" key="2">
    <source>
        <dbReference type="ARBA" id="ARBA00004141"/>
    </source>
</evidence>
<evidence type="ECO:0000259" key="15">
    <source>
        <dbReference type="PROSITE" id="PS50109"/>
    </source>
</evidence>
<dbReference type="AlphaFoldDB" id="A0A3P1CDB0"/>
<dbReference type="PANTHER" id="PTHR24421">
    <property type="entry name" value="NITRATE/NITRITE SENSOR PROTEIN NARX-RELATED"/>
    <property type="match status" value="1"/>
</dbReference>
<evidence type="ECO:0000256" key="6">
    <source>
        <dbReference type="ARBA" id="ARBA00022692"/>
    </source>
</evidence>
<evidence type="ECO:0000313" key="17">
    <source>
        <dbReference type="Proteomes" id="UP000274271"/>
    </source>
</evidence>
<keyword evidence="12 14" id="KW-0472">Membrane</keyword>
<dbReference type="GO" id="GO:0046983">
    <property type="term" value="F:protein dimerization activity"/>
    <property type="evidence" value="ECO:0007669"/>
    <property type="project" value="InterPro"/>
</dbReference>
<evidence type="ECO:0000256" key="14">
    <source>
        <dbReference type="SAM" id="Phobius"/>
    </source>
</evidence>
<evidence type="ECO:0000256" key="4">
    <source>
        <dbReference type="ARBA" id="ARBA00022553"/>
    </source>
</evidence>
<keyword evidence="11" id="KW-0902">Two-component regulatory system</keyword>
<evidence type="ECO:0000256" key="1">
    <source>
        <dbReference type="ARBA" id="ARBA00000085"/>
    </source>
</evidence>
<dbReference type="SMART" id="SM00387">
    <property type="entry name" value="HATPase_c"/>
    <property type="match status" value="1"/>
</dbReference>
<dbReference type="Pfam" id="PF07730">
    <property type="entry name" value="HisKA_3"/>
    <property type="match status" value="1"/>
</dbReference>
<dbReference type="Gene3D" id="1.20.5.1930">
    <property type="match status" value="1"/>
</dbReference>
<comment type="subcellular location">
    <subcellularLocation>
        <location evidence="2">Membrane</location>
        <topology evidence="2">Multi-pass membrane protein</topology>
    </subcellularLocation>
</comment>
<dbReference type="InterPro" id="IPR029095">
    <property type="entry name" value="NarX-like_N"/>
</dbReference>
<dbReference type="CDD" id="cd16917">
    <property type="entry name" value="HATPase_UhpB-NarQ-NarX-like"/>
    <property type="match status" value="1"/>
</dbReference>
<keyword evidence="9" id="KW-0067">ATP-binding</keyword>
<dbReference type="InterPro" id="IPR050482">
    <property type="entry name" value="Sensor_HK_TwoCompSys"/>
</dbReference>
<proteinExistence type="predicted"/>
<evidence type="ECO:0000256" key="7">
    <source>
        <dbReference type="ARBA" id="ARBA00022741"/>
    </source>
</evidence>
<dbReference type="GO" id="GO:0016020">
    <property type="term" value="C:membrane"/>
    <property type="evidence" value="ECO:0007669"/>
    <property type="project" value="UniProtKB-SubCell"/>
</dbReference>
<dbReference type="OrthoDB" id="9760839at2"/>
<evidence type="ECO:0000256" key="3">
    <source>
        <dbReference type="ARBA" id="ARBA00012438"/>
    </source>
</evidence>
<keyword evidence="10 14" id="KW-1133">Transmembrane helix</keyword>
<dbReference type="GO" id="GO:0005524">
    <property type="term" value="F:ATP binding"/>
    <property type="evidence" value="ECO:0007669"/>
    <property type="project" value="UniProtKB-KW"/>
</dbReference>
<gene>
    <name evidence="16" type="ORF">EHT87_22630</name>
</gene>
<evidence type="ECO:0000256" key="11">
    <source>
        <dbReference type="ARBA" id="ARBA00023012"/>
    </source>
</evidence>
<dbReference type="Proteomes" id="UP000274271">
    <property type="component" value="Unassembled WGS sequence"/>
</dbReference>
<sequence length="485" mass="55111">MNQLDEQVARRLTRFYVLALTCIAVLSLSGLLFIRRTLSDHYDDSRVVNVAGRQRMLSQRLTKLALLRITGTPSADTASFSALLRTWGQSHIQLRNGNLQMEKAYMVRKSRQIDRMFTAIEPVFQSIYQSLARIDAASATPDQKKAALQIVLRAEPSFLKQMNDIVFQFDKESFERVKSLEQIEWALTVATLLTLLIEGLLIFRPVVTHTKNVIRKLTESDNALRVVNDSLAVANKNLEDTNRQLVDTQQELLRTTEEKYRLQIAEDTVRSAGLLEGQEEERRRFARELHDGIGQMLTGLKLHAEKLKVIPFAEPKHRQRFEELCELIYDVIQTTRQTSHNLMPSVLGDFGLGATLQLLAEQTARSSGIEVIFEGDRDEKRLPPAVEIGLYRIAQEALNNAIKHADAQKIRISWQREPQIVLMVEDNGRGFSVKSSPKYEKGIQPINGLENMRTRVRLMNGALTITSKLKKGTKVSVHLPDMKNS</sequence>
<dbReference type="InterPro" id="IPR003594">
    <property type="entry name" value="HATPase_dom"/>
</dbReference>
<evidence type="ECO:0000256" key="8">
    <source>
        <dbReference type="ARBA" id="ARBA00022777"/>
    </source>
</evidence>
<accession>A0A3P1CDB0</accession>
<dbReference type="GO" id="GO:0000155">
    <property type="term" value="F:phosphorelay sensor kinase activity"/>
    <property type="evidence" value="ECO:0007669"/>
    <property type="project" value="InterPro"/>
</dbReference>
<feature type="domain" description="Histidine kinase" evidence="15">
    <location>
        <begin position="284"/>
        <end position="483"/>
    </location>
</feature>
<comment type="caution">
    <text evidence="16">The sequence shown here is derived from an EMBL/GenBank/DDBJ whole genome shotgun (WGS) entry which is preliminary data.</text>
</comment>
<dbReference type="RefSeq" id="WP_124908959.1">
    <property type="nucleotide sequence ID" value="NZ_RQJP01000005.1"/>
</dbReference>
<dbReference type="Pfam" id="PF13675">
    <property type="entry name" value="PilJ"/>
    <property type="match status" value="1"/>
</dbReference>
<name>A0A3P1CDB0_9BACT</name>
<dbReference type="EMBL" id="RQJP01000005">
    <property type="protein sequence ID" value="RRB11289.1"/>
    <property type="molecule type" value="Genomic_DNA"/>
</dbReference>
<dbReference type="PANTHER" id="PTHR24421:SF10">
    <property type="entry name" value="NITRATE_NITRITE SENSOR PROTEIN NARQ"/>
    <property type="match status" value="1"/>
</dbReference>
<evidence type="ECO:0000256" key="5">
    <source>
        <dbReference type="ARBA" id="ARBA00022679"/>
    </source>
</evidence>
<evidence type="ECO:0000256" key="12">
    <source>
        <dbReference type="ARBA" id="ARBA00023136"/>
    </source>
</evidence>
<dbReference type="Gene3D" id="3.30.565.10">
    <property type="entry name" value="Histidine kinase-like ATPase, C-terminal domain"/>
    <property type="match status" value="1"/>
</dbReference>
<evidence type="ECO:0000256" key="9">
    <source>
        <dbReference type="ARBA" id="ARBA00022840"/>
    </source>
</evidence>
<dbReference type="Pfam" id="PF02518">
    <property type="entry name" value="HATPase_c"/>
    <property type="match status" value="1"/>
</dbReference>
<keyword evidence="17" id="KW-1185">Reference proteome</keyword>
<comment type="catalytic activity">
    <reaction evidence="1">
        <text>ATP + protein L-histidine = ADP + protein N-phospho-L-histidine.</text>
        <dbReference type="EC" id="2.7.13.3"/>
    </reaction>
</comment>
<feature type="transmembrane region" description="Helical" evidence="14">
    <location>
        <begin position="15"/>
        <end position="34"/>
    </location>
</feature>
<organism evidence="16 17">
    <name type="scientific">Larkinella knui</name>
    <dbReference type="NCBI Taxonomy" id="2025310"/>
    <lineage>
        <taxon>Bacteria</taxon>
        <taxon>Pseudomonadati</taxon>
        <taxon>Bacteroidota</taxon>
        <taxon>Cytophagia</taxon>
        <taxon>Cytophagales</taxon>
        <taxon>Spirosomataceae</taxon>
        <taxon>Larkinella</taxon>
    </lineage>
</organism>
<keyword evidence="5" id="KW-0808">Transferase</keyword>
<dbReference type="EC" id="2.7.13.3" evidence="3"/>
<keyword evidence="6 14" id="KW-0812">Transmembrane</keyword>
<feature type="coiled-coil region" evidence="13">
    <location>
        <begin position="224"/>
        <end position="258"/>
    </location>
</feature>
<keyword evidence="4" id="KW-0597">Phosphoprotein</keyword>
<dbReference type="InterPro" id="IPR011712">
    <property type="entry name" value="Sig_transdc_His_kin_sub3_dim/P"/>
</dbReference>
<dbReference type="InterPro" id="IPR005467">
    <property type="entry name" value="His_kinase_dom"/>
</dbReference>
<evidence type="ECO:0000256" key="10">
    <source>
        <dbReference type="ARBA" id="ARBA00022989"/>
    </source>
</evidence>
<dbReference type="InterPro" id="IPR036890">
    <property type="entry name" value="HATPase_C_sf"/>
</dbReference>
<keyword evidence="7" id="KW-0547">Nucleotide-binding</keyword>
<dbReference type="SUPFAM" id="SSF55874">
    <property type="entry name" value="ATPase domain of HSP90 chaperone/DNA topoisomerase II/histidine kinase"/>
    <property type="match status" value="1"/>
</dbReference>
<protein>
    <recommendedName>
        <fullName evidence="3">histidine kinase</fullName>
        <ecNumber evidence="3">2.7.13.3</ecNumber>
    </recommendedName>
</protein>
<reference evidence="16 17" key="1">
    <citation type="submission" date="2018-11" db="EMBL/GenBank/DDBJ databases">
        <authorList>
            <person name="Zhou Z."/>
            <person name="Wang G."/>
        </authorList>
    </citation>
    <scope>NUCLEOTIDE SEQUENCE [LARGE SCALE GENOMIC DNA]</scope>
    <source>
        <strain evidence="16 17">KCTC42998</strain>
    </source>
</reference>
<keyword evidence="8 16" id="KW-0418">Kinase</keyword>
<evidence type="ECO:0000256" key="13">
    <source>
        <dbReference type="SAM" id="Coils"/>
    </source>
</evidence>